<feature type="domain" description="Cytidyltransferase-like" evidence="12">
    <location>
        <begin position="5"/>
        <end position="186"/>
    </location>
</feature>
<dbReference type="InterPro" id="IPR014729">
    <property type="entry name" value="Rossmann-like_a/b/a_fold"/>
</dbReference>
<gene>
    <name evidence="11" type="primary">nadD</name>
    <name evidence="13" type="ORF">JN12_03002</name>
</gene>
<sequence length="216" mass="23871">MKIGIIGGTFNPIHIAHLRIAEEVRDRLGLDRVVFMPAAAPPHKPLAGELSFGHRYAMVELAIANNPAFSVSDLEGKRGGPSYSIHTLLELRQLHPEDELFFIIGSDSFLEIASWYRYAELFACCNIAVVERPGGKISDLRAALPAAIAGEFESHRAGELLIHRSGFYVHYLAGMPLAISSSAIRELAYGGHSLRYLVPDAVAQYITEQRIYEDVR</sequence>
<evidence type="ECO:0000256" key="5">
    <source>
        <dbReference type="ARBA" id="ARBA00022679"/>
    </source>
</evidence>
<protein>
    <recommendedName>
        <fullName evidence="11">Probable nicotinate-nucleotide adenylyltransferase</fullName>
        <ecNumber evidence="11">2.7.7.18</ecNumber>
    </recommendedName>
    <alternativeName>
        <fullName evidence="11">Deamido-NAD(+) diphosphorylase</fullName>
    </alternativeName>
    <alternativeName>
        <fullName evidence="11">Deamido-NAD(+) pyrophosphorylase</fullName>
    </alternativeName>
    <alternativeName>
        <fullName evidence="11">Nicotinate mononucleotide adenylyltransferase</fullName>
        <shortName evidence="11">NaMN adenylyltransferase</shortName>
    </alternativeName>
</protein>
<proteinExistence type="inferred from homology"/>
<comment type="caution">
    <text evidence="13">The sequence shown here is derived from an EMBL/GenBank/DDBJ whole genome shotgun (WGS) entry which is preliminary data.</text>
</comment>
<dbReference type="EMBL" id="VLLN01000020">
    <property type="protein sequence ID" value="TWJ17607.1"/>
    <property type="molecule type" value="Genomic_DNA"/>
</dbReference>
<evidence type="ECO:0000256" key="1">
    <source>
        <dbReference type="ARBA" id="ARBA00002324"/>
    </source>
</evidence>
<dbReference type="NCBIfam" id="NF000840">
    <property type="entry name" value="PRK00071.1-3"/>
    <property type="match status" value="1"/>
</dbReference>
<dbReference type="PANTHER" id="PTHR39321">
    <property type="entry name" value="NICOTINATE-NUCLEOTIDE ADENYLYLTRANSFERASE-RELATED"/>
    <property type="match status" value="1"/>
</dbReference>
<dbReference type="EC" id="2.7.7.18" evidence="11"/>
<dbReference type="PANTHER" id="PTHR39321:SF3">
    <property type="entry name" value="PHOSPHOPANTETHEINE ADENYLYLTRANSFERASE"/>
    <property type="match status" value="1"/>
</dbReference>
<dbReference type="GO" id="GO:0009435">
    <property type="term" value="P:NAD+ biosynthetic process"/>
    <property type="evidence" value="ECO:0007669"/>
    <property type="project" value="UniProtKB-UniRule"/>
</dbReference>
<evidence type="ECO:0000256" key="3">
    <source>
        <dbReference type="ARBA" id="ARBA00009014"/>
    </source>
</evidence>
<name>A0A562VIQ6_9BACT</name>
<evidence type="ECO:0000256" key="6">
    <source>
        <dbReference type="ARBA" id="ARBA00022695"/>
    </source>
</evidence>
<keyword evidence="6 11" id="KW-0548">Nucleotidyltransferase</keyword>
<comment type="function">
    <text evidence="1 11">Catalyzes the reversible adenylation of nicotinate mononucleotide (NaMN) to nicotinic acid adenine dinucleotide (NaAD).</text>
</comment>
<dbReference type="OrthoDB" id="5295945at2"/>
<dbReference type="Pfam" id="PF01467">
    <property type="entry name" value="CTP_transf_like"/>
    <property type="match status" value="1"/>
</dbReference>
<accession>A0A562VIQ6</accession>
<dbReference type="InterPro" id="IPR004821">
    <property type="entry name" value="Cyt_trans-like"/>
</dbReference>
<evidence type="ECO:0000313" key="13">
    <source>
        <dbReference type="EMBL" id="TWJ17607.1"/>
    </source>
</evidence>
<dbReference type="HAMAP" id="MF_00244">
    <property type="entry name" value="NaMN_adenylyltr"/>
    <property type="match status" value="1"/>
</dbReference>
<keyword evidence="7 11" id="KW-0547">Nucleotide-binding</keyword>
<evidence type="ECO:0000256" key="10">
    <source>
        <dbReference type="ARBA" id="ARBA00048721"/>
    </source>
</evidence>
<keyword evidence="4 11" id="KW-0662">Pyridine nucleotide biosynthesis</keyword>
<dbReference type="InterPro" id="IPR005248">
    <property type="entry name" value="NadD/NMNAT"/>
</dbReference>
<evidence type="ECO:0000256" key="4">
    <source>
        <dbReference type="ARBA" id="ARBA00022642"/>
    </source>
</evidence>
<dbReference type="Gene3D" id="3.40.50.620">
    <property type="entry name" value="HUPs"/>
    <property type="match status" value="1"/>
</dbReference>
<keyword evidence="14" id="KW-1185">Reference proteome</keyword>
<evidence type="ECO:0000256" key="8">
    <source>
        <dbReference type="ARBA" id="ARBA00022840"/>
    </source>
</evidence>
<keyword evidence="8 11" id="KW-0067">ATP-binding</keyword>
<dbReference type="RefSeq" id="WP_145024193.1">
    <property type="nucleotide sequence ID" value="NZ_VLLN01000020.1"/>
</dbReference>
<evidence type="ECO:0000256" key="11">
    <source>
        <dbReference type="HAMAP-Rule" id="MF_00244"/>
    </source>
</evidence>
<dbReference type="NCBIfam" id="TIGR00125">
    <property type="entry name" value="cyt_tran_rel"/>
    <property type="match status" value="1"/>
</dbReference>
<dbReference type="Proteomes" id="UP000319449">
    <property type="component" value="Unassembled WGS sequence"/>
</dbReference>
<evidence type="ECO:0000256" key="2">
    <source>
        <dbReference type="ARBA" id="ARBA00005019"/>
    </source>
</evidence>
<evidence type="ECO:0000256" key="9">
    <source>
        <dbReference type="ARBA" id="ARBA00023027"/>
    </source>
</evidence>
<dbReference type="SUPFAM" id="SSF52374">
    <property type="entry name" value="Nucleotidylyl transferase"/>
    <property type="match status" value="1"/>
</dbReference>
<comment type="pathway">
    <text evidence="2 11">Cofactor biosynthesis; NAD(+) biosynthesis; deamido-NAD(+) from nicotinate D-ribonucleotide: step 1/1.</text>
</comment>
<reference evidence="13 14" key="1">
    <citation type="submission" date="2019-07" db="EMBL/GenBank/DDBJ databases">
        <title>Genomic Encyclopedia of Archaeal and Bacterial Type Strains, Phase II (KMG-II): from individual species to whole genera.</title>
        <authorList>
            <person name="Goeker M."/>
        </authorList>
    </citation>
    <scope>NUCLEOTIDE SEQUENCE [LARGE SCALE GENOMIC DNA]</scope>
    <source>
        <strain evidence="13 14">ATCC BAA-1139</strain>
    </source>
</reference>
<dbReference type="NCBIfam" id="TIGR00482">
    <property type="entry name" value="nicotinate (nicotinamide) nucleotide adenylyltransferase"/>
    <property type="match status" value="1"/>
</dbReference>
<comment type="catalytic activity">
    <reaction evidence="10 11">
        <text>nicotinate beta-D-ribonucleotide + ATP + H(+) = deamido-NAD(+) + diphosphate</text>
        <dbReference type="Rhea" id="RHEA:22860"/>
        <dbReference type="ChEBI" id="CHEBI:15378"/>
        <dbReference type="ChEBI" id="CHEBI:30616"/>
        <dbReference type="ChEBI" id="CHEBI:33019"/>
        <dbReference type="ChEBI" id="CHEBI:57502"/>
        <dbReference type="ChEBI" id="CHEBI:58437"/>
        <dbReference type="EC" id="2.7.7.18"/>
    </reaction>
</comment>
<dbReference type="UniPathway" id="UPA00253">
    <property type="reaction ID" value="UER00332"/>
</dbReference>
<organism evidence="13 14">
    <name type="scientific">Geobacter argillaceus</name>
    <dbReference type="NCBI Taxonomy" id="345631"/>
    <lineage>
        <taxon>Bacteria</taxon>
        <taxon>Pseudomonadati</taxon>
        <taxon>Thermodesulfobacteriota</taxon>
        <taxon>Desulfuromonadia</taxon>
        <taxon>Geobacterales</taxon>
        <taxon>Geobacteraceae</taxon>
        <taxon>Geobacter</taxon>
    </lineage>
</organism>
<dbReference type="AlphaFoldDB" id="A0A562VIQ6"/>
<evidence type="ECO:0000313" key="14">
    <source>
        <dbReference type="Proteomes" id="UP000319449"/>
    </source>
</evidence>
<keyword evidence="9 11" id="KW-0520">NAD</keyword>
<keyword evidence="5 11" id="KW-0808">Transferase</keyword>
<dbReference type="GO" id="GO:0004515">
    <property type="term" value="F:nicotinate-nucleotide adenylyltransferase activity"/>
    <property type="evidence" value="ECO:0007669"/>
    <property type="project" value="UniProtKB-UniRule"/>
</dbReference>
<dbReference type="GO" id="GO:0005524">
    <property type="term" value="F:ATP binding"/>
    <property type="evidence" value="ECO:0007669"/>
    <property type="project" value="UniProtKB-KW"/>
</dbReference>
<evidence type="ECO:0000256" key="7">
    <source>
        <dbReference type="ARBA" id="ARBA00022741"/>
    </source>
</evidence>
<dbReference type="CDD" id="cd02165">
    <property type="entry name" value="NMNAT"/>
    <property type="match status" value="1"/>
</dbReference>
<evidence type="ECO:0000259" key="12">
    <source>
        <dbReference type="Pfam" id="PF01467"/>
    </source>
</evidence>
<comment type="similarity">
    <text evidence="3 11">Belongs to the NadD family.</text>
</comment>